<dbReference type="GO" id="GO:0005789">
    <property type="term" value="C:endoplasmic reticulum membrane"/>
    <property type="evidence" value="ECO:0007669"/>
    <property type="project" value="TreeGrafter"/>
</dbReference>
<name>A0A9J7G4W0_CRIGR</name>
<evidence type="ECO:0000256" key="1">
    <source>
        <dbReference type="ARBA" id="ARBA00023054"/>
    </source>
</evidence>
<dbReference type="PRINTS" id="PR01217">
    <property type="entry name" value="PRICHEXTENSN"/>
</dbReference>
<evidence type="ECO:0000256" key="2">
    <source>
        <dbReference type="SAM" id="MobiDB-lite"/>
    </source>
</evidence>
<dbReference type="RefSeq" id="XP_027274838.1">
    <property type="nucleotide sequence ID" value="XM_027419037.2"/>
</dbReference>
<feature type="compositionally biased region" description="Low complexity" evidence="2">
    <location>
        <begin position="102"/>
        <end position="113"/>
    </location>
</feature>
<keyword evidence="1" id="KW-0175">Coiled coil</keyword>
<dbReference type="KEGG" id="cge:103163900"/>
<dbReference type="Proteomes" id="UP001108280">
    <property type="component" value="Chromosome 5"/>
</dbReference>
<reference evidence="4" key="3">
    <citation type="submission" date="2025-08" db="UniProtKB">
        <authorList>
            <consortium name="RefSeq"/>
        </authorList>
    </citation>
    <scope>IDENTIFICATION</scope>
    <source>
        <strain evidence="4">17A/GY</strain>
        <tissue evidence="4">Liver</tissue>
    </source>
</reference>
<dbReference type="GO" id="GO:0070971">
    <property type="term" value="C:endoplasmic reticulum exit site"/>
    <property type="evidence" value="ECO:0007669"/>
    <property type="project" value="TreeGrafter"/>
</dbReference>
<feature type="compositionally biased region" description="Pro residues" evidence="2">
    <location>
        <begin position="69"/>
        <end position="101"/>
    </location>
</feature>
<dbReference type="InterPro" id="IPR051500">
    <property type="entry name" value="cTAGE_MIA/OTOR"/>
</dbReference>
<gene>
    <name evidence="4" type="primary">LOC103163900</name>
</gene>
<protein>
    <submittedName>
        <fullName evidence="4">Transport and Golgi organization protein 1 homolog isoform X2</fullName>
    </submittedName>
</protein>
<dbReference type="GO" id="GO:0009306">
    <property type="term" value="P:protein secretion"/>
    <property type="evidence" value="ECO:0007669"/>
    <property type="project" value="TreeGrafter"/>
</dbReference>
<dbReference type="AlphaFoldDB" id="A0A9J7G4W0"/>
<feature type="region of interest" description="Disordered" evidence="2">
    <location>
        <begin position="1"/>
        <end position="165"/>
    </location>
</feature>
<sequence length="278" mass="28731">MDRHLPCPCWPSETSGKHSASDPGPGPMMNSSSGSSSPAKAMDESQVNMPPRGPPPFPGSPLFGAPLGSPVPPPTRYGPPPPLIGPFGPRPVPPPFDPGPGPMMNSSSGSSSPTKAMDESQVNMPPRGPPPFPGSPLFGAPLGSPVPPPTRYGPPPPLIGPFGPRPVPPPFVPGMGPPLGIREYAPGVLPGKRDLPVDPREFLLGHAPFRPPGSLGPREYFIPGARLPPPTHGPQDYPLPQPAARDLLPPGPREEAPPASPSSVQDSSSAQNPSLNFV</sequence>
<feature type="compositionally biased region" description="Low complexity" evidence="2">
    <location>
        <begin position="261"/>
        <end position="278"/>
    </location>
</feature>
<dbReference type="PANTHER" id="PTHR23158:SF54">
    <property type="entry name" value="TRANSPORT AND GOLGI ORGANIZATION PROTEIN 1 HOMOLOG"/>
    <property type="match status" value="1"/>
</dbReference>
<proteinExistence type="predicted"/>
<dbReference type="GO" id="GO:0035459">
    <property type="term" value="P:vesicle cargo loading"/>
    <property type="evidence" value="ECO:0007669"/>
    <property type="project" value="TreeGrafter"/>
</dbReference>
<feature type="region of interest" description="Disordered" evidence="2">
    <location>
        <begin position="205"/>
        <end position="278"/>
    </location>
</feature>
<evidence type="ECO:0000313" key="4">
    <source>
        <dbReference type="RefSeq" id="XP_027274838.1"/>
    </source>
</evidence>
<evidence type="ECO:0000313" key="3">
    <source>
        <dbReference type="Proteomes" id="UP001108280"/>
    </source>
</evidence>
<feature type="compositionally biased region" description="Pro residues" evidence="2">
    <location>
        <begin position="144"/>
        <end position="165"/>
    </location>
</feature>
<reference evidence="3" key="2">
    <citation type="journal article" date="2020" name="Biotechnol. Bioeng.">
        <title>Chromosome-scale scaffolds for the Chinese hamster reference genome assembly to facilitate the study of the CHO epigenome.</title>
        <authorList>
            <person name="Hilliard W."/>
            <person name="MacDonald M."/>
            <person name="Lee K.H."/>
        </authorList>
    </citation>
    <scope>NUCLEOTIDE SEQUENCE [LARGE SCALE GENOMIC DNA]</scope>
    <source>
        <strain evidence="3">17A/GY</strain>
    </source>
</reference>
<feature type="compositionally biased region" description="Pro residues" evidence="2">
    <location>
        <begin position="226"/>
        <end position="241"/>
    </location>
</feature>
<feature type="compositionally biased region" description="Low complexity" evidence="2">
    <location>
        <begin position="21"/>
        <end position="38"/>
    </location>
</feature>
<accession>A0A9J7G4W0</accession>
<reference evidence="3" key="1">
    <citation type="journal article" date="2018" name="Biotechnol. Bioeng.">
        <title>A reference genome of the Chinese hamster based on a hybrid assembly strategy.</title>
        <authorList>
            <person name="Rupp O."/>
            <person name="MacDonald M.L."/>
            <person name="Li S."/>
            <person name="Dhiman H."/>
            <person name="Polson S."/>
            <person name="Griep S."/>
            <person name="Heffner K."/>
            <person name="Hernandez I."/>
            <person name="Brinkrolf K."/>
            <person name="Jadhav V."/>
            <person name="Samoudi M."/>
            <person name="Hao H."/>
            <person name="Kingham B."/>
            <person name="Goesmann A."/>
            <person name="Betenbaugh M.J."/>
            <person name="Lewis N.E."/>
            <person name="Borth N."/>
            <person name="Lee K.H."/>
        </authorList>
    </citation>
    <scope>NUCLEOTIDE SEQUENCE [LARGE SCALE GENOMIC DNA]</scope>
    <source>
        <strain evidence="3">17A/GY</strain>
    </source>
</reference>
<organism evidence="3 4">
    <name type="scientific">Cricetulus griseus</name>
    <name type="common">Chinese hamster</name>
    <name type="synonym">Cricetulus barabensis griseus</name>
    <dbReference type="NCBI Taxonomy" id="10029"/>
    <lineage>
        <taxon>Eukaryota</taxon>
        <taxon>Metazoa</taxon>
        <taxon>Chordata</taxon>
        <taxon>Craniata</taxon>
        <taxon>Vertebrata</taxon>
        <taxon>Euteleostomi</taxon>
        <taxon>Mammalia</taxon>
        <taxon>Eutheria</taxon>
        <taxon>Euarchontoglires</taxon>
        <taxon>Glires</taxon>
        <taxon>Rodentia</taxon>
        <taxon>Myomorpha</taxon>
        <taxon>Muroidea</taxon>
        <taxon>Cricetidae</taxon>
        <taxon>Cricetinae</taxon>
        <taxon>Cricetulus</taxon>
    </lineage>
</organism>
<dbReference type="GO" id="GO:0006888">
    <property type="term" value="P:endoplasmic reticulum to Golgi vesicle-mediated transport"/>
    <property type="evidence" value="ECO:0007669"/>
    <property type="project" value="TreeGrafter"/>
</dbReference>
<dbReference type="PANTHER" id="PTHR23158">
    <property type="entry name" value="MELANOMA INHIBITORY ACTIVITY-RELATED"/>
    <property type="match status" value="1"/>
</dbReference>
<keyword evidence="3" id="KW-1185">Reference proteome</keyword>
<dbReference type="GeneID" id="103163900"/>